<keyword evidence="2" id="KW-0175">Coiled coil</keyword>
<sequence length="439" mass="47594">MSINNLHSLLNGRWFIHESYGHSLLPSLNNILKGNSLKIEKEDKKPESFVVQLGKSPVVASTFSNSDNNNDYVLVMDLKNPIYKYSQECGPQGTKSKINILERYKTDPYCKGIVLDIDSGGGQVAGTPEFYDYIREYTKPVVAYTDGLMCSAAYYIGSASAYIVANKRADHIGSIGTMIYFIDFTGWYEKEGAKVITEYATKSTEKNRDYEELIKGNPEPYIKNQLDPITEDFINDIKKVRSTVNEEVFTGKTYSAADSITMGLVDEIGTLQTAIDKVFELSKKSSNQNLNTDMSKQLVNVQAVLGLDAPLASTEDNGSYLNAEQLETVENRLVELDASNSALQTELDAALANTEAQEQLTASQGVVTGIEASIDGMLTSAGLDVTGTLTEKATALSAKVAEMGGKDGSNHTNPKVDVNNEAAAANVVGGVDISGAMNN</sequence>
<keyword evidence="4" id="KW-0645">Protease</keyword>
<keyword evidence="5" id="KW-1185">Reference proteome</keyword>
<dbReference type="PANTHER" id="PTHR42987:SF4">
    <property type="entry name" value="PROTEASE SOHB-RELATED"/>
    <property type="match status" value="1"/>
</dbReference>
<organism evidence="4 5">
    <name type="scientific">Flavobacterium urumqiense</name>
    <dbReference type="NCBI Taxonomy" id="935224"/>
    <lineage>
        <taxon>Bacteria</taxon>
        <taxon>Pseudomonadati</taxon>
        <taxon>Bacteroidota</taxon>
        <taxon>Flavobacteriia</taxon>
        <taxon>Flavobacteriales</taxon>
        <taxon>Flavobacteriaceae</taxon>
        <taxon>Flavobacterium</taxon>
    </lineage>
</organism>
<dbReference type="Pfam" id="PF01343">
    <property type="entry name" value="Peptidase_S49"/>
    <property type="match status" value="1"/>
</dbReference>
<dbReference type="Proteomes" id="UP000236737">
    <property type="component" value="Unassembled WGS sequence"/>
</dbReference>
<accession>A0A1H5Z798</accession>
<evidence type="ECO:0000259" key="3">
    <source>
        <dbReference type="Pfam" id="PF01343"/>
    </source>
</evidence>
<proteinExistence type="inferred from homology"/>
<dbReference type="GO" id="GO:0006508">
    <property type="term" value="P:proteolysis"/>
    <property type="evidence" value="ECO:0007669"/>
    <property type="project" value="UniProtKB-KW"/>
</dbReference>
<feature type="coiled-coil region" evidence="2">
    <location>
        <begin position="326"/>
        <end position="353"/>
    </location>
</feature>
<protein>
    <submittedName>
        <fullName evidence="4">Protease-4</fullName>
    </submittedName>
</protein>
<comment type="similarity">
    <text evidence="1">Belongs to the peptidase S49 family.</text>
</comment>
<dbReference type="Gene3D" id="3.90.226.10">
    <property type="entry name" value="2-enoyl-CoA Hydratase, Chain A, domain 1"/>
    <property type="match status" value="1"/>
</dbReference>
<dbReference type="GO" id="GO:0008233">
    <property type="term" value="F:peptidase activity"/>
    <property type="evidence" value="ECO:0007669"/>
    <property type="project" value="UniProtKB-KW"/>
</dbReference>
<evidence type="ECO:0000313" key="5">
    <source>
        <dbReference type="Proteomes" id="UP000236737"/>
    </source>
</evidence>
<keyword evidence="4" id="KW-0378">Hydrolase</keyword>
<feature type="domain" description="Peptidase S49" evidence="3">
    <location>
        <begin position="136"/>
        <end position="281"/>
    </location>
</feature>
<dbReference type="PANTHER" id="PTHR42987">
    <property type="entry name" value="PEPTIDASE S49"/>
    <property type="match status" value="1"/>
</dbReference>
<dbReference type="SUPFAM" id="SSF52096">
    <property type="entry name" value="ClpP/crotonase"/>
    <property type="match status" value="1"/>
</dbReference>
<evidence type="ECO:0000256" key="1">
    <source>
        <dbReference type="ARBA" id="ARBA00008683"/>
    </source>
</evidence>
<dbReference type="RefSeq" id="WP_104000331.1">
    <property type="nucleotide sequence ID" value="NZ_FNVP01000009.1"/>
</dbReference>
<dbReference type="InterPro" id="IPR029045">
    <property type="entry name" value="ClpP/crotonase-like_dom_sf"/>
</dbReference>
<dbReference type="InterPro" id="IPR002142">
    <property type="entry name" value="Peptidase_S49"/>
</dbReference>
<dbReference type="AlphaFoldDB" id="A0A1H5Z798"/>
<gene>
    <name evidence="4" type="ORF">SAMN04488130_109113</name>
</gene>
<reference evidence="5" key="1">
    <citation type="submission" date="2016-10" db="EMBL/GenBank/DDBJ databases">
        <authorList>
            <person name="Varghese N."/>
            <person name="Submissions S."/>
        </authorList>
    </citation>
    <scope>NUCLEOTIDE SEQUENCE [LARGE SCALE GENOMIC DNA]</scope>
    <source>
        <strain evidence="5">CGMCC 1.9230</strain>
    </source>
</reference>
<evidence type="ECO:0000256" key="2">
    <source>
        <dbReference type="SAM" id="Coils"/>
    </source>
</evidence>
<evidence type="ECO:0000313" key="4">
    <source>
        <dbReference type="EMBL" id="SEG31555.1"/>
    </source>
</evidence>
<name>A0A1H5Z798_9FLAO</name>
<dbReference type="EMBL" id="FNVP01000009">
    <property type="protein sequence ID" value="SEG31555.1"/>
    <property type="molecule type" value="Genomic_DNA"/>
</dbReference>
<dbReference type="OrthoDB" id="1490107at2"/>